<dbReference type="PANTHER" id="PTHR10573">
    <property type="entry name" value="INTERLEUKIN-2 RECEPTOR ALPHA CHAIN"/>
    <property type="match status" value="1"/>
</dbReference>
<evidence type="ECO:0000259" key="15">
    <source>
        <dbReference type="PROSITE" id="PS50923"/>
    </source>
</evidence>
<evidence type="ECO:0000313" key="16">
    <source>
        <dbReference type="EMBL" id="KAJ7427774.1"/>
    </source>
</evidence>
<dbReference type="SMART" id="SM00032">
    <property type="entry name" value="CCP"/>
    <property type="match status" value="2"/>
</dbReference>
<keyword evidence="9" id="KW-0472">Membrane</keyword>
<keyword evidence="12" id="KW-0325">Glycoprotein</keyword>
<evidence type="ECO:0000256" key="13">
    <source>
        <dbReference type="ARBA" id="ARBA00025938"/>
    </source>
</evidence>
<evidence type="ECO:0000256" key="8">
    <source>
        <dbReference type="ARBA" id="ARBA00022989"/>
    </source>
</evidence>
<dbReference type="SUPFAM" id="SSF57535">
    <property type="entry name" value="Complement control module/SCR domain"/>
    <property type="match status" value="1"/>
</dbReference>
<dbReference type="EMBL" id="WHWB01031828">
    <property type="protein sequence ID" value="KAJ7427774.1"/>
    <property type="molecule type" value="Genomic_DNA"/>
</dbReference>
<comment type="function">
    <text evidence="1">Receptor for interleukin-2. The receptor is involved in the regulation of immune tolerance by controlling regulatory T cells (TREGs) activity. TREGs suppress the activation and expansion of autoreactive T-cells.</text>
</comment>
<evidence type="ECO:0000256" key="6">
    <source>
        <dbReference type="ARBA" id="ARBA00022737"/>
    </source>
</evidence>
<reference evidence="16" key="1">
    <citation type="submission" date="2019-10" db="EMBL/GenBank/DDBJ databases">
        <authorList>
            <person name="Soares A.E.R."/>
            <person name="Aleixo A."/>
            <person name="Schneider P."/>
            <person name="Miyaki C.Y."/>
            <person name="Schneider M.P."/>
            <person name="Mello C."/>
            <person name="Vasconcelos A.T.R."/>
        </authorList>
    </citation>
    <scope>NUCLEOTIDE SEQUENCE</scope>
    <source>
        <tissue evidence="16">Muscle</tissue>
    </source>
</reference>
<keyword evidence="10 14" id="KW-1015">Disulfide bond</keyword>
<keyword evidence="4" id="KW-0812">Transmembrane</keyword>
<organism evidence="16 17">
    <name type="scientific">Willisornis vidua</name>
    <name type="common">Xingu scale-backed antbird</name>
    <dbReference type="NCBI Taxonomy" id="1566151"/>
    <lineage>
        <taxon>Eukaryota</taxon>
        <taxon>Metazoa</taxon>
        <taxon>Chordata</taxon>
        <taxon>Craniata</taxon>
        <taxon>Vertebrata</taxon>
        <taxon>Euteleostomi</taxon>
        <taxon>Archelosauria</taxon>
        <taxon>Archosauria</taxon>
        <taxon>Dinosauria</taxon>
        <taxon>Saurischia</taxon>
        <taxon>Theropoda</taxon>
        <taxon>Coelurosauria</taxon>
        <taxon>Aves</taxon>
        <taxon>Neognathae</taxon>
        <taxon>Neoaves</taxon>
        <taxon>Telluraves</taxon>
        <taxon>Australaves</taxon>
        <taxon>Passeriformes</taxon>
        <taxon>Thamnophilidae</taxon>
        <taxon>Willisornis</taxon>
    </lineage>
</organism>
<keyword evidence="14" id="KW-0768">Sushi</keyword>
<evidence type="ECO:0000256" key="4">
    <source>
        <dbReference type="ARBA" id="ARBA00022692"/>
    </source>
</evidence>
<evidence type="ECO:0000256" key="11">
    <source>
        <dbReference type="ARBA" id="ARBA00023170"/>
    </source>
</evidence>
<dbReference type="InterPro" id="IPR000436">
    <property type="entry name" value="Sushi_SCR_CCP_dom"/>
</dbReference>
<evidence type="ECO:0000256" key="14">
    <source>
        <dbReference type="PROSITE-ProRule" id="PRU00302"/>
    </source>
</evidence>
<comment type="caution">
    <text evidence="14">Lacks conserved residue(s) required for the propagation of feature annotation.</text>
</comment>
<evidence type="ECO:0000256" key="3">
    <source>
        <dbReference type="ARBA" id="ARBA00013445"/>
    </source>
</evidence>
<feature type="domain" description="Sushi" evidence="15">
    <location>
        <begin position="188"/>
        <end position="251"/>
    </location>
</feature>
<feature type="disulfide bond" evidence="14">
    <location>
        <begin position="190"/>
        <end position="233"/>
    </location>
</feature>
<keyword evidence="5" id="KW-0732">Signal</keyword>
<keyword evidence="11" id="KW-0675">Receptor</keyword>
<protein>
    <recommendedName>
        <fullName evidence="3">Interleukin-2 receptor subunit alpha</fullName>
    </recommendedName>
</protein>
<evidence type="ECO:0000256" key="7">
    <source>
        <dbReference type="ARBA" id="ARBA00022859"/>
    </source>
</evidence>
<dbReference type="CDD" id="cd00033">
    <property type="entry name" value="CCP"/>
    <property type="match status" value="1"/>
</dbReference>
<keyword evidence="7" id="KW-0391">Immunity</keyword>
<evidence type="ECO:0000256" key="10">
    <source>
        <dbReference type="ARBA" id="ARBA00023157"/>
    </source>
</evidence>
<comment type="subcellular location">
    <subcellularLocation>
        <location evidence="2">Membrane</location>
        <topology evidence="2">Single-pass type I membrane protein</topology>
    </subcellularLocation>
</comment>
<evidence type="ECO:0000256" key="5">
    <source>
        <dbReference type="ARBA" id="ARBA00022729"/>
    </source>
</evidence>
<comment type="caution">
    <text evidence="16">The sequence shown here is derived from an EMBL/GenBank/DDBJ whole genome shotgun (WGS) entry which is preliminary data.</text>
</comment>
<dbReference type="Gene3D" id="2.10.70.10">
    <property type="entry name" value="Complement Module, domain 1"/>
    <property type="match status" value="1"/>
</dbReference>
<dbReference type="InterPro" id="IPR035976">
    <property type="entry name" value="Sushi/SCR/CCP_sf"/>
</dbReference>
<evidence type="ECO:0000256" key="2">
    <source>
        <dbReference type="ARBA" id="ARBA00004479"/>
    </source>
</evidence>
<dbReference type="Proteomes" id="UP001145742">
    <property type="component" value="Unassembled WGS sequence"/>
</dbReference>
<evidence type="ECO:0000256" key="1">
    <source>
        <dbReference type="ARBA" id="ARBA00002381"/>
    </source>
</evidence>
<accession>A0ABQ9DZ31</accession>
<keyword evidence="6" id="KW-0677">Repeat</keyword>
<proteinExistence type="predicted"/>
<evidence type="ECO:0000256" key="12">
    <source>
        <dbReference type="ARBA" id="ARBA00023180"/>
    </source>
</evidence>
<dbReference type="Gene3D" id="2.20.28.230">
    <property type="match status" value="1"/>
</dbReference>
<dbReference type="PROSITE" id="PS50923">
    <property type="entry name" value="SUSHI"/>
    <property type="match status" value="1"/>
</dbReference>
<gene>
    <name evidence="16" type="ORF">WISP_04013</name>
</gene>
<keyword evidence="8" id="KW-1133">Transmembrane helix</keyword>
<dbReference type="PANTHER" id="PTHR10573:SF0">
    <property type="entry name" value="INTERLEUKIN-2 RECEPTOR SUBUNIT ALPHA"/>
    <property type="match status" value="1"/>
</dbReference>
<name>A0ABQ9DZ31_9PASS</name>
<dbReference type="Pfam" id="PF00084">
    <property type="entry name" value="Sushi"/>
    <property type="match status" value="2"/>
</dbReference>
<evidence type="ECO:0000256" key="9">
    <source>
        <dbReference type="ARBA" id="ARBA00023136"/>
    </source>
</evidence>
<keyword evidence="17" id="KW-1185">Reference proteome</keyword>
<dbReference type="InterPro" id="IPR015486">
    <property type="entry name" value="IL-2_rcpt_alpha"/>
</dbReference>
<sequence length="311" mass="35242">MKCQCPRQVFQCREQEHHCETLSQRCVSGIGSEMSQISKHFERAKSSDKQLGKLRHEMVIDSIKIKLCLSAKGKKSNADFLVKIITFVSFTLHSSSAQEVQAWMRLGVRGKHKTQGCTLIHLLLSNMIVFHVAHPLDMSGIEKTERWTELYYECDSGYDRISGTHPGIKCKREQQGASWTYSGFKCIDFCGPPKALPHASLKVKKHYYVGQELHFKCQSGYDKRPPTSGTSTCKKVNGIIIWTPLDMQCTNDSSKWPAQTVETEKTCQGIVAFRCKHVKLMTFHRRNQIVPATPRSAVATEEEAWTLKSSV</sequence>
<evidence type="ECO:0000313" key="17">
    <source>
        <dbReference type="Proteomes" id="UP001145742"/>
    </source>
</evidence>
<comment type="subunit">
    <text evidence="13">Non-covalent dimer of an alpha and a beta subunit. IL2R exists in 3 different forms: a high affinity dimer, an intermediate affinity monomer (beta subunit), and a low affinity monomer (alpha subunit). The high and intermediate affinity forms also associate with a gamma subunit.</text>
</comment>